<keyword evidence="5" id="KW-1185">Reference proteome</keyword>
<evidence type="ECO:0000259" key="3">
    <source>
        <dbReference type="PROSITE" id="PS50887"/>
    </source>
</evidence>
<feature type="transmembrane region" description="Helical" evidence="1">
    <location>
        <begin position="36"/>
        <end position="57"/>
    </location>
</feature>
<dbReference type="PROSITE" id="PS50883">
    <property type="entry name" value="EAL"/>
    <property type="match status" value="1"/>
</dbReference>
<dbReference type="CDD" id="cd01948">
    <property type="entry name" value="EAL"/>
    <property type="match status" value="1"/>
</dbReference>
<dbReference type="InterPro" id="IPR029787">
    <property type="entry name" value="Nucleotide_cyclase"/>
</dbReference>
<dbReference type="InterPro" id="IPR031621">
    <property type="entry name" value="HisKA_7TM"/>
</dbReference>
<organism evidence="4 5">
    <name type="scientific">Paenibacillus mucilaginosus 3016</name>
    <dbReference type="NCBI Taxonomy" id="1116391"/>
    <lineage>
        <taxon>Bacteria</taxon>
        <taxon>Bacillati</taxon>
        <taxon>Bacillota</taxon>
        <taxon>Bacilli</taxon>
        <taxon>Bacillales</taxon>
        <taxon>Paenibacillaceae</taxon>
        <taxon>Paenibacillus</taxon>
    </lineage>
</organism>
<dbReference type="RefSeq" id="WP_014369944.1">
    <property type="nucleotide sequence ID" value="NC_016935.1"/>
</dbReference>
<gene>
    <name evidence="4" type="ORF">PM3016_2812</name>
</gene>
<dbReference type="EMBL" id="CP003235">
    <property type="protein sequence ID" value="AFC29688.1"/>
    <property type="molecule type" value="Genomic_DNA"/>
</dbReference>
<dbReference type="PANTHER" id="PTHR44757:SF2">
    <property type="entry name" value="BIOFILM ARCHITECTURE MAINTENANCE PROTEIN MBAA"/>
    <property type="match status" value="1"/>
</dbReference>
<dbReference type="NCBIfam" id="TIGR00229">
    <property type="entry name" value="sensory_box"/>
    <property type="match status" value="1"/>
</dbReference>
<dbReference type="Pfam" id="PF00563">
    <property type="entry name" value="EAL"/>
    <property type="match status" value="1"/>
</dbReference>
<feature type="domain" description="EAL" evidence="2">
    <location>
        <begin position="529"/>
        <end position="783"/>
    </location>
</feature>
<dbReference type="AlphaFoldDB" id="H6NJK8"/>
<dbReference type="STRING" id="1116391.PM3016_2812"/>
<dbReference type="SMART" id="SM00052">
    <property type="entry name" value="EAL"/>
    <property type="match status" value="1"/>
</dbReference>
<evidence type="ECO:0000259" key="2">
    <source>
        <dbReference type="PROSITE" id="PS50883"/>
    </source>
</evidence>
<feature type="transmembrane region" description="Helical" evidence="1">
    <location>
        <begin position="98"/>
        <end position="115"/>
    </location>
</feature>
<dbReference type="InterPro" id="IPR000160">
    <property type="entry name" value="GGDEF_dom"/>
</dbReference>
<dbReference type="PANTHER" id="PTHR44757">
    <property type="entry name" value="DIGUANYLATE CYCLASE DGCP"/>
    <property type="match status" value="1"/>
</dbReference>
<evidence type="ECO:0000313" key="5">
    <source>
        <dbReference type="Proteomes" id="UP000007523"/>
    </source>
</evidence>
<dbReference type="InterPro" id="IPR052155">
    <property type="entry name" value="Biofilm_reg_signaling"/>
</dbReference>
<dbReference type="Gene3D" id="3.30.450.20">
    <property type="entry name" value="PAS domain"/>
    <property type="match status" value="1"/>
</dbReference>
<dbReference type="SUPFAM" id="SSF55785">
    <property type="entry name" value="PYP-like sensor domain (PAS domain)"/>
    <property type="match status" value="1"/>
</dbReference>
<dbReference type="InterPro" id="IPR000014">
    <property type="entry name" value="PAS"/>
</dbReference>
<dbReference type="HOGENOM" id="CLU_000445_70_47_9"/>
<protein>
    <submittedName>
        <fullName evidence="4">PAS/PAC and GAF sensor-containing diguanylate cyclase/phosphodiesterase</fullName>
    </submittedName>
</protein>
<dbReference type="InterPro" id="IPR035919">
    <property type="entry name" value="EAL_sf"/>
</dbReference>
<proteinExistence type="predicted"/>
<dbReference type="SMART" id="SM00091">
    <property type="entry name" value="PAS"/>
    <property type="match status" value="1"/>
</dbReference>
<dbReference type="SMART" id="SM00267">
    <property type="entry name" value="GGDEF"/>
    <property type="match status" value="1"/>
</dbReference>
<dbReference type="PROSITE" id="PS50887">
    <property type="entry name" value="GGDEF"/>
    <property type="match status" value="1"/>
</dbReference>
<reference evidence="4 5" key="1">
    <citation type="journal article" date="2012" name="J. Bacteriol.">
        <title>Complete Genome Sequence of Paenibacillus mucilaginosus 3016, a Bacterium Functional as Microbial Fertilizer.</title>
        <authorList>
            <person name="Ma M."/>
            <person name="Wang Z."/>
            <person name="Li L."/>
            <person name="Jiang X."/>
            <person name="Guan D."/>
            <person name="Cao F."/>
            <person name="Chen H."/>
            <person name="Wang X."/>
            <person name="Shen D."/>
            <person name="Du B."/>
            <person name="Li J."/>
        </authorList>
    </citation>
    <scope>NUCLEOTIDE SEQUENCE [LARGE SCALE GENOMIC DNA]</scope>
    <source>
        <strain evidence="4 5">3016</strain>
    </source>
</reference>
<dbReference type="SUPFAM" id="SSF141868">
    <property type="entry name" value="EAL domain-like"/>
    <property type="match status" value="1"/>
</dbReference>
<feature type="transmembrane region" description="Helical" evidence="1">
    <location>
        <begin position="69"/>
        <end position="86"/>
    </location>
</feature>
<dbReference type="CDD" id="cd01949">
    <property type="entry name" value="GGDEF"/>
    <property type="match status" value="1"/>
</dbReference>
<dbReference type="Pfam" id="PF16927">
    <property type="entry name" value="HisKA_7TM"/>
    <property type="match status" value="1"/>
</dbReference>
<feature type="transmembrane region" description="Helical" evidence="1">
    <location>
        <begin position="143"/>
        <end position="165"/>
    </location>
</feature>
<name>H6NJK8_9BACL</name>
<evidence type="ECO:0000256" key="1">
    <source>
        <dbReference type="SAM" id="Phobius"/>
    </source>
</evidence>
<dbReference type="NCBIfam" id="TIGR00254">
    <property type="entry name" value="GGDEF"/>
    <property type="match status" value="1"/>
</dbReference>
<accession>H6NJK8</accession>
<feature type="transmembrane region" description="Helical" evidence="1">
    <location>
        <begin position="6"/>
        <end position="24"/>
    </location>
</feature>
<feature type="transmembrane region" description="Helical" evidence="1">
    <location>
        <begin position="177"/>
        <end position="198"/>
    </location>
</feature>
<dbReference type="Proteomes" id="UP000007523">
    <property type="component" value="Chromosome"/>
</dbReference>
<keyword evidence="1" id="KW-0812">Transmembrane</keyword>
<dbReference type="KEGG" id="pmq:PM3016_2812"/>
<keyword evidence="1" id="KW-1133">Transmembrane helix</keyword>
<dbReference type="Gene3D" id="3.30.70.270">
    <property type="match status" value="1"/>
</dbReference>
<sequence>MTLTSYLLWGFYFFPGLLCLIMACEMEWRHDAKSRTAAALMLSLASFFFGEMVRALLPPEYSIAIVENWSGISAGLSIGFAYHFYTQFVRWNERLHPLLYYGICYAPPLVLALIFQTGHTELIFTGTEAVGPWNKLVIEPSGYFALMIFVLFYISAFVPLLLLARRRVPTERMKRKYTILAASSSILFIWVLVFGVLAELLPPPMPLPSLFFVYGTVIWAAMIRYLMVKYGFLTSIGNRFRILFETSPHSIMVLDSSARIRELNPMVENMFHIALSPGSSLLEIFPEEEREAMLAHFRGDFDRQERHRGLVFPLTTAKGEVMHVALDCDYFEYEDELLRMDIVRDVTDVKLTEDRIREMAYTDPLTRVGNRALFHKRFGELAKENPDRRMAVLLLDLDRFKQINDVLGHGTGDQLLQHVAESLKSAVPGPHLIARLGGDEFLVLLADLDRGEAEDLAHLILKEIRRPFVLDSQELHLTSSIGIAHYPEDGTDTETLMKHADNAMYRAKSLGKNRVSVYDLEMNRLSEARFSLEQRLRLALDRGELVLHYQPQAELSSGRIIGMEALIRWNAPGASGLVPPVEFIPVAEECGLIVPIGQWVLGEACRQNKAWYDLGQRWTVSVNVSAAQLMRSGFPEEVRAVLEQTGLPPELLILEITETAAVRDLEHTRRMLLDLAQLGVSISLDDFGTGYSSLGLIRQLPVKTIKIDRSFVQEMTDEGGNGAIAEALITLALSFGMGTVAEGVETEEQRERLARSRCAAIQGYLLSRPVPAQTITKKFAGGE</sequence>
<evidence type="ECO:0000313" key="4">
    <source>
        <dbReference type="EMBL" id="AFC29688.1"/>
    </source>
</evidence>
<dbReference type="FunFam" id="3.30.70.270:FF:000001">
    <property type="entry name" value="Diguanylate cyclase domain protein"/>
    <property type="match status" value="1"/>
</dbReference>
<dbReference type="Pfam" id="PF13188">
    <property type="entry name" value="PAS_8"/>
    <property type="match status" value="1"/>
</dbReference>
<keyword evidence="1" id="KW-0472">Membrane</keyword>
<dbReference type="InterPro" id="IPR043128">
    <property type="entry name" value="Rev_trsase/Diguanyl_cyclase"/>
</dbReference>
<feature type="transmembrane region" description="Helical" evidence="1">
    <location>
        <begin position="210"/>
        <end position="232"/>
    </location>
</feature>
<feature type="domain" description="GGDEF" evidence="3">
    <location>
        <begin position="388"/>
        <end position="520"/>
    </location>
</feature>
<dbReference type="Gene3D" id="3.20.20.450">
    <property type="entry name" value="EAL domain"/>
    <property type="match status" value="1"/>
</dbReference>
<dbReference type="SUPFAM" id="SSF55073">
    <property type="entry name" value="Nucleotide cyclase"/>
    <property type="match status" value="1"/>
</dbReference>
<dbReference type="Pfam" id="PF00990">
    <property type="entry name" value="GGDEF"/>
    <property type="match status" value="1"/>
</dbReference>
<dbReference type="InterPro" id="IPR035965">
    <property type="entry name" value="PAS-like_dom_sf"/>
</dbReference>
<dbReference type="InterPro" id="IPR001633">
    <property type="entry name" value="EAL_dom"/>
</dbReference>